<dbReference type="RefSeq" id="WP_171199543.1">
    <property type="nucleotide sequence ID" value="NZ_JABEND010000004.1"/>
</dbReference>
<dbReference type="CDD" id="cd01166">
    <property type="entry name" value="KdgK"/>
    <property type="match status" value="1"/>
</dbReference>
<keyword evidence="2" id="KW-0808">Transferase</keyword>
<evidence type="ECO:0000256" key="4">
    <source>
        <dbReference type="ARBA" id="ARBA00022777"/>
    </source>
</evidence>
<feature type="domain" description="Carbohydrate kinase PfkB" evidence="6">
    <location>
        <begin position="20"/>
        <end position="325"/>
    </location>
</feature>
<dbReference type="PANTHER" id="PTHR43085">
    <property type="entry name" value="HEXOKINASE FAMILY MEMBER"/>
    <property type="match status" value="1"/>
</dbReference>
<dbReference type="Proteomes" id="UP000562984">
    <property type="component" value="Unassembled WGS sequence"/>
</dbReference>
<protein>
    <submittedName>
        <fullName evidence="7">Sugar kinase</fullName>
    </submittedName>
</protein>
<evidence type="ECO:0000259" key="6">
    <source>
        <dbReference type="Pfam" id="PF00294"/>
    </source>
</evidence>
<accession>A0A849ABJ2</accession>
<reference evidence="7 8" key="1">
    <citation type="submission" date="2020-05" db="EMBL/GenBank/DDBJ databases">
        <title>Nakamurella sp. DB0629 isolated from air conditioner.</title>
        <authorList>
            <person name="Kim D.H."/>
            <person name="Kim D.-U."/>
        </authorList>
    </citation>
    <scope>NUCLEOTIDE SEQUENCE [LARGE SCALE GENOMIC DNA]</scope>
    <source>
        <strain evidence="7 8">DB0629</strain>
    </source>
</reference>
<dbReference type="InterPro" id="IPR011611">
    <property type="entry name" value="PfkB_dom"/>
</dbReference>
<dbReference type="InterPro" id="IPR002173">
    <property type="entry name" value="Carboh/pur_kinase_PfkB_CS"/>
</dbReference>
<comment type="similarity">
    <text evidence="1">Belongs to the carbohydrate kinase PfkB family.</text>
</comment>
<keyword evidence="3" id="KW-0547">Nucleotide-binding</keyword>
<sequence length="344" mass="35396">MPDPTANPVSNAAGSAPLDLLVLGEVMRVLVAEPGEALARAERFRSTIGGAEGNVAVGVSRLGHRAGWIGRVGDDDAGSYLLRRMRAEDVDVSAVRQVPGFTGLLLRNSSAHGAISVAYHRAGSAAAGVDAAQVRAAWEAARAACGPRLVHVTGISLMLSEQSAAATRELIELAAAAGVSVSFDVNLRLRLAAPEQWRTALADVAPRAQVIFAGTDELPLLPGGVDDAGRPVNPEQLAHTLIAGGATAVVCKNADHTATVYTRDAAHTEQPLARQVVDPVGAGDALVAGYLSGLLENQPPADCLRRGVGAAAFAVEGWSDTENLPDARELTGLLAADGGEQVSR</sequence>
<keyword evidence="4 7" id="KW-0418">Kinase</keyword>
<evidence type="ECO:0000256" key="5">
    <source>
        <dbReference type="ARBA" id="ARBA00022840"/>
    </source>
</evidence>
<comment type="caution">
    <text evidence="7">The sequence shown here is derived from an EMBL/GenBank/DDBJ whole genome shotgun (WGS) entry which is preliminary data.</text>
</comment>
<dbReference type="InterPro" id="IPR029056">
    <property type="entry name" value="Ribokinase-like"/>
</dbReference>
<dbReference type="GO" id="GO:0005524">
    <property type="term" value="F:ATP binding"/>
    <property type="evidence" value="ECO:0007669"/>
    <property type="project" value="UniProtKB-KW"/>
</dbReference>
<dbReference type="SUPFAM" id="SSF53613">
    <property type="entry name" value="Ribokinase-like"/>
    <property type="match status" value="1"/>
</dbReference>
<dbReference type="InterPro" id="IPR050306">
    <property type="entry name" value="PfkB_Carbo_kinase"/>
</dbReference>
<evidence type="ECO:0000256" key="3">
    <source>
        <dbReference type="ARBA" id="ARBA00022741"/>
    </source>
</evidence>
<proteinExistence type="inferred from homology"/>
<dbReference type="EMBL" id="JABEND010000004">
    <property type="protein sequence ID" value="NNG35850.1"/>
    <property type="molecule type" value="Genomic_DNA"/>
</dbReference>
<dbReference type="PANTHER" id="PTHR43085:SF1">
    <property type="entry name" value="PSEUDOURIDINE KINASE-RELATED"/>
    <property type="match status" value="1"/>
</dbReference>
<gene>
    <name evidence="7" type="ORF">HKD39_09035</name>
</gene>
<dbReference type="GO" id="GO:0016301">
    <property type="term" value="F:kinase activity"/>
    <property type="evidence" value="ECO:0007669"/>
    <property type="project" value="UniProtKB-KW"/>
</dbReference>
<organism evidence="7 8">
    <name type="scientific">Nakamurella aerolata</name>
    <dbReference type="NCBI Taxonomy" id="1656892"/>
    <lineage>
        <taxon>Bacteria</taxon>
        <taxon>Bacillati</taxon>
        <taxon>Actinomycetota</taxon>
        <taxon>Actinomycetes</taxon>
        <taxon>Nakamurellales</taxon>
        <taxon>Nakamurellaceae</taxon>
        <taxon>Nakamurella</taxon>
    </lineage>
</organism>
<dbReference type="Gene3D" id="3.40.1190.20">
    <property type="match status" value="1"/>
</dbReference>
<evidence type="ECO:0000313" key="7">
    <source>
        <dbReference type="EMBL" id="NNG35850.1"/>
    </source>
</evidence>
<keyword evidence="5" id="KW-0067">ATP-binding</keyword>
<name>A0A849ABJ2_9ACTN</name>
<evidence type="ECO:0000256" key="2">
    <source>
        <dbReference type="ARBA" id="ARBA00022679"/>
    </source>
</evidence>
<evidence type="ECO:0000313" key="8">
    <source>
        <dbReference type="Proteomes" id="UP000562984"/>
    </source>
</evidence>
<keyword evidence="8" id="KW-1185">Reference proteome</keyword>
<evidence type="ECO:0000256" key="1">
    <source>
        <dbReference type="ARBA" id="ARBA00010688"/>
    </source>
</evidence>
<dbReference type="Pfam" id="PF00294">
    <property type="entry name" value="PfkB"/>
    <property type="match status" value="1"/>
</dbReference>
<dbReference type="AlphaFoldDB" id="A0A849ABJ2"/>
<dbReference type="PROSITE" id="PS00584">
    <property type="entry name" value="PFKB_KINASES_2"/>
    <property type="match status" value="1"/>
</dbReference>